<accession>A0A9R0DHP3</accession>
<name>A0A9R0DHP3_SPOFR</name>
<organism evidence="6 7">
    <name type="scientific">Spodoptera frugiperda</name>
    <name type="common">Fall armyworm</name>
    <dbReference type="NCBI Taxonomy" id="7108"/>
    <lineage>
        <taxon>Eukaryota</taxon>
        <taxon>Metazoa</taxon>
        <taxon>Ecdysozoa</taxon>
        <taxon>Arthropoda</taxon>
        <taxon>Hexapoda</taxon>
        <taxon>Insecta</taxon>
        <taxon>Pterygota</taxon>
        <taxon>Neoptera</taxon>
        <taxon>Endopterygota</taxon>
        <taxon>Lepidoptera</taxon>
        <taxon>Glossata</taxon>
        <taxon>Ditrysia</taxon>
        <taxon>Noctuoidea</taxon>
        <taxon>Noctuidae</taxon>
        <taxon>Amphipyrinae</taxon>
        <taxon>Spodoptera</taxon>
    </lineage>
</organism>
<dbReference type="Pfam" id="PF00561">
    <property type="entry name" value="Abhydrolase_1"/>
    <property type="match status" value="2"/>
</dbReference>
<keyword evidence="6" id="KW-1185">Reference proteome</keyword>
<dbReference type="InterPro" id="IPR029058">
    <property type="entry name" value="AB_hydrolase_fold"/>
</dbReference>
<evidence type="ECO:0000313" key="7">
    <source>
        <dbReference type="RefSeq" id="XP_035453821.2"/>
    </source>
</evidence>
<comment type="similarity">
    <text evidence="1">Belongs to the AB hydrolase superfamily.</text>
</comment>
<evidence type="ECO:0000256" key="3">
    <source>
        <dbReference type="SAM" id="MobiDB-lite"/>
    </source>
</evidence>
<dbReference type="AlphaFoldDB" id="A0A9R0DHP3"/>
<feature type="domain" description="AB hydrolase-1" evidence="5">
    <location>
        <begin position="28"/>
        <end position="284"/>
    </location>
</feature>
<dbReference type="GeneID" id="118278629"/>
<feature type="compositionally biased region" description="Basic and acidic residues" evidence="3">
    <location>
        <begin position="570"/>
        <end position="584"/>
    </location>
</feature>
<dbReference type="Proteomes" id="UP000829999">
    <property type="component" value="Chromosome 24"/>
</dbReference>
<feature type="region of interest" description="Disordered" evidence="3">
    <location>
        <begin position="570"/>
        <end position="600"/>
    </location>
</feature>
<evidence type="ECO:0000313" key="6">
    <source>
        <dbReference type="Proteomes" id="UP000829999"/>
    </source>
</evidence>
<keyword evidence="2" id="KW-0378">Hydrolase</keyword>
<proteinExistence type="inferred from homology"/>
<dbReference type="RefSeq" id="XP_035453821.2">
    <property type="nucleotide sequence ID" value="XM_035597928.2"/>
</dbReference>
<keyword evidence="4" id="KW-0472">Membrane</keyword>
<evidence type="ECO:0000256" key="2">
    <source>
        <dbReference type="ARBA" id="ARBA00022801"/>
    </source>
</evidence>
<keyword evidence="4" id="KW-0812">Transmembrane</keyword>
<feature type="transmembrane region" description="Helical" evidence="4">
    <location>
        <begin position="97"/>
        <end position="116"/>
    </location>
</feature>
<keyword evidence="4" id="KW-1133">Transmembrane helix</keyword>
<dbReference type="InterPro" id="IPR050266">
    <property type="entry name" value="AB_hydrolase_sf"/>
</dbReference>
<evidence type="ECO:0000256" key="4">
    <source>
        <dbReference type="SAM" id="Phobius"/>
    </source>
</evidence>
<gene>
    <name evidence="7" type="primary">LOC118278629</name>
</gene>
<dbReference type="GO" id="GO:0016787">
    <property type="term" value="F:hydrolase activity"/>
    <property type="evidence" value="ECO:0007669"/>
    <property type="project" value="UniProtKB-KW"/>
</dbReference>
<dbReference type="SUPFAM" id="SSF53474">
    <property type="entry name" value="alpha/beta-Hydrolases"/>
    <property type="match status" value="2"/>
</dbReference>
<sequence length="801" mass="92068">MKKIEKEWTIDTKWGKIAMISWGNPANPPILLVHGYMDTAATFILLVDQLPDDYYYVAFDLPGHGKSDPFPPGVIVSKINMVEAIRLVVKYMKWEKFAFMAHSMGFVIGIVYNHIFPGKITKMVHLDPVVAVASYYYPHYKPRIWHQYLYDMYYNSYESFITGPHKTLTLEEAVGLSVRNRNITEDQAEVILSRSLIPAGDGKFRLSWEPRMKKIAAIPMSEELFFTILTEHAPPTLVVEASDGVNTNERAKQFALKVVENCRAILPNFYSVTVVGGHDVHITNAEGVAPYVEKFLRSPETFSNDTVKSKLSVKMKFQHEWKIQVPWGQMALISRGHPDGEPVLVVHGRQDSSSVFAPLISMMSDQYFYVAFDMPGNGLSDAFPKAASEKEDPNHLRYAVYFDAPPKPSEAFVDFCKARVITFTTRNPRSGPKLMRFHFLKAMELVIAHLGWEKFIFMGHSMGCEQGLFFNAIYPNRITKMILLDAGPTLMRMQIEDPGEFQRIYYDSYYDNFHHENFERKLYTRTTATEALKRLRDLNDPQCAFLLQRNFHEIDDHSWHQLEEWHSEEMQRRRQEQARREQSRQDGAGSSNDVWNPLLEGISESPSPVLEYESDSDDGSLVQKMRSPGPPLTTSQLVEQYLRQYKLRFSGELGTLNADNPERVRITREVPKSTTCPDGTPSLDLSEIIKHMRDHDPVGYLSWDNRLKNLAPQNYGNDYYYELFKSIPPCLFVVASDGMKSAPTNPIWRDRALQLIDRLSKLNNFNRVDVIGSHDVHFTHPERVAPHVNKFLKDNKVNSKL</sequence>
<dbReference type="GO" id="GO:0016020">
    <property type="term" value="C:membrane"/>
    <property type="evidence" value="ECO:0007669"/>
    <property type="project" value="TreeGrafter"/>
</dbReference>
<evidence type="ECO:0000256" key="1">
    <source>
        <dbReference type="ARBA" id="ARBA00008645"/>
    </source>
</evidence>
<reference evidence="7" key="1">
    <citation type="submission" date="2025-08" db="UniProtKB">
        <authorList>
            <consortium name="RefSeq"/>
        </authorList>
    </citation>
    <scope>IDENTIFICATION</scope>
    <source>
        <tissue evidence="7">Whole larval tissue</tissue>
    </source>
</reference>
<protein>
    <submittedName>
        <fullName evidence="7">Uncharacterized protein LOC118278629</fullName>
    </submittedName>
</protein>
<dbReference type="InterPro" id="IPR000073">
    <property type="entry name" value="AB_hydrolase_1"/>
</dbReference>
<dbReference type="PANTHER" id="PTHR43798">
    <property type="entry name" value="MONOACYLGLYCEROL LIPASE"/>
    <property type="match status" value="1"/>
</dbReference>
<dbReference type="PANTHER" id="PTHR43798:SF14">
    <property type="entry name" value="SERINE HYDROLASE-LIKE PROTEIN DDB_G0286239"/>
    <property type="match status" value="1"/>
</dbReference>
<feature type="domain" description="AB hydrolase-1" evidence="5">
    <location>
        <begin position="342"/>
        <end position="507"/>
    </location>
</feature>
<dbReference type="OrthoDB" id="6431331at2759"/>
<evidence type="ECO:0000259" key="5">
    <source>
        <dbReference type="Pfam" id="PF00561"/>
    </source>
</evidence>
<dbReference type="Gene3D" id="3.40.50.1820">
    <property type="entry name" value="alpha/beta hydrolase"/>
    <property type="match status" value="3"/>
</dbReference>